<protein>
    <submittedName>
        <fullName evidence="11">Cell division cycle 20.2, cofactor of APC complex</fullName>
    </submittedName>
</protein>
<dbReference type="SMART" id="SM00320">
    <property type="entry name" value="WD40"/>
    <property type="match status" value="4"/>
</dbReference>
<evidence type="ECO:0000256" key="7">
    <source>
        <dbReference type="PROSITE-ProRule" id="PRU00221"/>
    </source>
</evidence>
<keyword evidence="5" id="KW-0498">Mitosis</keyword>
<comment type="similarity">
    <text evidence="1">Belongs to the WD repeat CDC20/Fizzy family.</text>
</comment>
<evidence type="ECO:0000256" key="1">
    <source>
        <dbReference type="ARBA" id="ARBA00006445"/>
    </source>
</evidence>
<feature type="domain" description="CDC20/Fizzy WD40" evidence="9">
    <location>
        <begin position="138"/>
        <end position="451"/>
    </location>
</feature>
<dbReference type="PANTHER" id="PTHR19918:SF8">
    <property type="entry name" value="FI02843P"/>
    <property type="match status" value="1"/>
</dbReference>
<keyword evidence="6" id="KW-0131">Cell cycle</keyword>
<evidence type="ECO:0000259" key="9">
    <source>
        <dbReference type="Pfam" id="PF24807"/>
    </source>
</evidence>
<dbReference type="GeneID" id="101846532"/>
<evidence type="ECO:0000256" key="3">
    <source>
        <dbReference type="ARBA" id="ARBA00022618"/>
    </source>
</evidence>
<keyword evidence="4" id="KW-0677">Repeat</keyword>
<sequence>MAFGADRFIPFRPRLDLDFAHGFCTRSLGGHGRASDTVSDQSDHDGEEEGSVAGPAASSLRGQTEDWKQYRRQLDQAFGHSPGAPVLPLSPTWRDHNWQGADFSFSKVTRRSDQSGPCLYNSGVTSCRQVPRDPDRVLALPGIQDNFYCKGLDWGSHNSIAAALGSSTCVWSPHTRLTARLDARDDHHGRQDSSHVTGTGSAAADDRSPRYVASVKWSEAGGSLAVGLSQGMIQLWDPGSQKIKATVSVGGTHVGCLCWSGHVVYCGARRGYITTVDERVKRAMAVWRPRDRFEVSSLELSPCERNLASGSNDGYIRTWCPRTGSVLLEVDAHMSAIKALSWCPWRRDLLASGGGARDRRLVLWHMGRGQAEVEINTETQICDIVWSEQYRELVSSHGYPNNDLRLWSVRPGALQLMTSLRHHKGRPLHLAMSPDRSRVAAAATDETLSLWTLFPNRRTQELRKWRSPLDLVTSIR</sequence>
<dbReference type="Proteomes" id="UP000694888">
    <property type="component" value="Unplaced"/>
</dbReference>
<feature type="region of interest" description="Disordered" evidence="8">
    <location>
        <begin position="30"/>
        <end position="66"/>
    </location>
</feature>
<feature type="repeat" description="WD" evidence="7">
    <location>
        <begin position="295"/>
        <end position="329"/>
    </location>
</feature>
<feature type="region of interest" description="Disordered" evidence="8">
    <location>
        <begin position="182"/>
        <end position="205"/>
    </location>
</feature>
<evidence type="ECO:0000256" key="6">
    <source>
        <dbReference type="ARBA" id="ARBA00023306"/>
    </source>
</evidence>
<reference evidence="11" key="1">
    <citation type="submission" date="2025-08" db="UniProtKB">
        <authorList>
            <consortium name="RefSeq"/>
        </authorList>
    </citation>
    <scope>IDENTIFICATION</scope>
</reference>
<dbReference type="InterPro" id="IPR015943">
    <property type="entry name" value="WD40/YVTN_repeat-like_dom_sf"/>
</dbReference>
<dbReference type="InterPro" id="IPR001680">
    <property type="entry name" value="WD40_rpt"/>
</dbReference>
<evidence type="ECO:0000256" key="4">
    <source>
        <dbReference type="ARBA" id="ARBA00022737"/>
    </source>
</evidence>
<feature type="repeat" description="WD" evidence="7">
    <location>
        <begin position="420"/>
        <end position="461"/>
    </location>
</feature>
<dbReference type="RefSeq" id="XP_012943460.1">
    <property type="nucleotide sequence ID" value="XM_013088006.2"/>
</dbReference>
<dbReference type="PANTHER" id="PTHR19918">
    <property type="entry name" value="CELL DIVISION CYCLE 20 CDC20 FIZZY -RELATED"/>
    <property type="match status" value="1"/>
</dbReference>
<dbReference type="InterPro" id="IPR056150">
    <property type="entry name" value="WD40_CDC20-Fz"/>
</dbReference>
<keyword evidence="2 7" id="KW-0853">WD repeat</keyword>
<dbReference type="SUPFAM" id="SSF50978">
    <property type="entry name" value="WD40 repeat-like"/>
    <property type="match status" value="1"/>
</dbReference>
<feature type="compositionally biased region" description="Basic and acidic residues" evidence="8">
    <location>
        <begin position="182"/>
        <end position="193"/>
    </location>
</feature>
<dbReference type="GO" id="GO:0051301">
    <property type="term" value="P:cell division"/>
    <property type="evidence" value="ECO:0007669"/>
    <property type="project" value="UniProtKB-KW"/>
</dbReference>
<dbReference type="Pfam" id="PF24807">
    <property type="entry name" value="WD40_CDC20-Fz"/>
    <property type="match status" value="1"/>
</dbReference>
<keyword evidence="10" id="KW-1185">Reference proteome</keyword>
<evidence type="ECO:0000256" key="2">
    <source>
        <dbReference type="ARBA" id="ARBA00022574"/>
    </source>
</evidence>
<gene>
    <name evidence="11" type="primary">LOC101846532</name>
</gene>
<evidence type="ECO:0000256" key="8">
    <source>
        <dbReference type="SAM" id="MobiDB-lite"/>
    </source>
</evidence>
<keyword evidence="3 11" id="KW-0132">Cell division</keyword>
<dbReference type="InterPro" id="IPR033010">
    <property type="entry name" value="Cdc20/Fizzy"/>
</dbReference>
<evidence type="ECO:0000256" key="5">
    <source>
        <dbReference type="ARBA" id="ARBA00022776"/>
    </source>
</evidence>
<dbReference type="PROSITE" id="PS50082">
    <property type="entry name" value="WD_REPEATS_2"/>
    <property type="match status" value="2"/>
</dbReference>
<dbReference type="Gene3D" id="2.130.10.10">
    <property type="entry name" value="YVTN repeat-like/Quinoprotein amine dehydrogenase"/>
    <property type="match status" value="1"/>
</dbReference>
<accession>A0ABM1A9M1</accession>
<dbReference type="InterPro" id="IPR036322">
    <property type="entry name" value="WD40_repeat_dom_sf"/>
</dbReference>
<evidence type="ECO:0000313" key="10">
    <source>
        <dbReference type="Proteomes" id="UP000694888"/>
    </source>
</evidence>
<organism evidence="10 11">
    <name type="scientific">Aplysia californica</name>
    <name type="common">California sea hare</name>
    <dbReference type="NCBI Taxonomy" id="6500"/>
    <lineage>
        <taxon>Eukaryota</taxon>
        <taxon>Metazoa</taxon>
        <taxon>Spiralia</taxon>
        <taxon>Lophotrochozoa</taxon>
        <taxon>Mollusca</taxon>
        <taxon>Gastropoda</taxon>
        <taxon>Heterobranchia</taxon>
        <taxon>Euthyneura</taxon>
        <taxon>Tectipleura</taxon>
        <taxon>Aplysiida</taxon>
        <taxon>Aplysioidea</taxon>
        <taxon>Aplysiidae</taxon>
        <taxon>Aplysia</taxon>
    </lineage>
</organism>
<name>A0ABM1A9M1_APLCA</name>
<evidence type="ECO:0000313" key="11">
    <source>
        <dbReference type="RefSeq" id="XP_012943460.1"/>
    </source>
</evidence>
<proteinExistence type="inferred from homology"/>